<dbReference type="FunFam" id="3.30.390.110:FF:000002">
    <property type="entry name" value="60S ribosomal protein L28"/>
    <property type="match status" value="1"/>
</dbReference>
<evidence type="ECO:0000259" key="6">
    <source>
        <dbReference type="Pfam" id="PF01778"/>
    </source>
</evidence>
<organism evidence="7">
    <name type="scientific">Cyriopagopus schmidti</name>
    <name type="common">Chinese bird spider</name>
    <name type="synonym">Haplopelma schmidti</name>
    <dbReference type="NCBI Taxonomy" id="29017"/>
    <lineage>
        <taxon>Eukaryota</taxon>
        <taxon>Metazoa</taxon>
        <taxon>Ecdysozoa</taxon>
        <taxon>Arthropoda</taxon>
        <taxon>Chelicerata</taxon>
        <taxon>Arachnida</taxon>
        <taxon>Araneae</taxon>
        <taxon>Mygalomorphae</taxon>
        <taxon>Avicularoidea</taxon>
        <taxon>Theraphosidae</taxon>
        <taxon>Cyriopagopus</taxon>
    </lineage>
</organism>
<dbReference type="Gene3D" id="3.30.390.110">
    <property type="match status" value="1"/>
</dbReference>
<dbReference type="AlphaFoldDB" id="B5M6D2"/>
<evidence type="ECO:0000256" key="4">
    <source>
        <dbReference type="ARBA" id="ARBA00035223"/>
    </source>
</evidence>
<evidence type="ECO:0000256" key="5">
    <source>
        <dbReference type="ARBA" id="ARBA00035330"/>
    </source>
</evidence>
<keyword evidence="3" id="KW-0687">Ribonucleoprotein</keyword>
<proteinExistence type="evidence at transcript level"/>
<protein>
    <recommendedName>
        <fullName evidence="4">Large ribosomal subunit protein eL28</fullName>
    </recommendedName>
    <alternativeName>
        <fullName evidence="5">60S ribosomal protein L28</fullName>
    </alternativeName>
</protein>
<dbReference type="Pfam" id="PF01778">
    <property type="entry name" value="Ribosomal_L28e"/>
    <property type="match status" value="1"/>
</dbReference>
<evidence type="ECO:0000256" key="3">
    <source>
        <dbReference type="ARBA" id="ARBA00023274"/>
    </source>
</evidence>
<dbReference type="GO" id="GO:0003735">
    <property type="term" value="F:structural constituent of ribosome"/>
    <property type="evidence" value="ECO:0007669"/>
    <property type="project" value="InterPro"/>
</dbReference>
<keyword evidence="2 7" id="KW-0689">Ribosomal protein</keyword>
<dbReference type="GO" id="GO:0006412">
    <property type="term" value="P:translation"/>
    <property type="evidence" value="ECO:0007669"/>
    <property type="project" value="InterPro"/>
</dbReference>
<dbReference type="InterPro" id="IPR002672">
    <property type="entry name" value="Ribosomal_eL28"/>
</dbReference>
<evidence type="ECO:0000256" key="1">
    <source>
        <dbReference type="ARBA" id="ARBA00007926"/>
    </source>
</evidence>
<accession>B5M6D2</accession>
<sequence length="138" mass="16159">MSTDLQWMVIRNCSSHLVKKRNIKKYFSRDPLNMKNIHSPRFAGVIHKKALNIEPHSSKPGVVLVYKKRKYQKKPAKNIARVPLTKGARRTMTSIKRFINSNFYRKDLKMVALRRASAILKSQRPVVPKKKTFRKKTD</sequence>
<dbReference type="GO" id="GO:0005840">
    <property type="term" value="C:ribosome"/>
    <property type="evidence" value="ECO:0007669"/>
    <property type="project" value="UniProtKB-KW"/>
</dbReference>
<evidence type="ECO:0000256" key="2">
    <source>
        <dbReference type="ARBA" id="ARBA00022980"/>
    </source>
</evidence>
<dbReference type="GO" id="GO:1990904">
    <property type="term" value="C:ribonucleoprotein complex"/>
    <property type="evidence" value="ECO:0007669"/>
    <property type="project" value="UniProtKB-KW"/>
</dbReference>
<dbReference type="EMBL" id="EU979483">
    <property type="protein sequence ID" value="ACH48186.1"/>
    <property type="molecule type" value="mRNA"/>
</dbReference>
<reference evidence="7" key="1">
    <citation type="submission" date="2008-07" db="EMBL/GenBank/DDBJ databases">
        <title>Venomics of the spider Ornithoctonus huwena based on transcriptomic versus proteomic analysis.</title>
        <authorList>
            <person name="Jiang L."/>
            <person name="Peng L."/>
            <person name="Liang S."/>
        </authorList>
    </citation>
    <scope>NUCLEOTIDE SEQUENCE</scope>
</reference>
<dbReference type="InterPro" id="IPR029004">
    <property type="entry name" value="Ribosomal_eL28/Mak16"/>
</dbReference>
<name>B5M6D2_CYRSC</name>
<comment type="similarity">
    <text evidence="1">Belongs to the eukaryotic ribosomal protein eL28 family.</text>
</comment>
<dbReference type="PANTHER" id="PTHR10544">
    <property type="entry name" value="60S RIBOSOMAL PROTEIN L28"/>
    <property type="match status" value="1"/>
</dbReference>
<evidence type="ECO:0000313" key="7">
    <source>
        <dbReference type="EMBL" id="ACH48186.1"/>
    </source>
</evidence>
<feature type="domain" description="Ribosomal eL28/Mak16" evidence="6">
    <location>
        <begin position="5"/>
        <end position="122"/>
    </location>
</feature>